<evidence type="ECO:0000313" key="1">
    <source>
        <dbReference type="EMBL" id="ABK16750.1"/>
    </source>
</evidence>
<dbReference type="OrthoDB" id="5511254at2"/>
<dbReference type="InParanoid" id="A0LH48"/>
<accession>A0LH48</accession>
<protein>
    <submittedName>
        <fullName evidence="1">Uncharacterized protein</fullName>
    </submittedName>
</protein>
<gene>
    <name evidence="1" type="ordered locus">Sfum_1056</name>
</gene>
<dbReference type="KEGG" id="sfu:Sfum_1056"/>
<dbReference type="InterPro" id="IPR043722">
    <property type="entry name" value="DUF5663"/>
</dbReference>
<dbReference type="HOGENOM" id="CLU_1824365_0_0_7"/>
<dbReference type="AlphaFoldDB" id="A0LH48"/>
<sequence length="141" mass="16637">MSQKEPEVTEPRQAGPSQPIRNPYILNFCKVLVERKSEKVEGEALKKLLNDMYRLFECMLGQNMIAALPEDLRKEYLTATEDLSKLTYEKIGEVFDRNVPDYERIMKDTMKQFAEIFLRNRHFRPEDYPVPMEAYSVQEPV</sequence>
<proteinExistence type="predicted"/>
<dbReference type="RefSeq" id="WP_011697921.1">
    <property type="nucleotide sequence ID" value="NC_008554.1"/>
</dbReference>
<reference evidence="1 2" key="1">
    <citation type="submission" date="2006-10" db="EMBL/GenBank/DDBJ databases">
        <title>Complete sequence of Syntrophobacter fumaroxidans MPOB.</title>
        <authorList>
            <consortium name="US DOE Joint Genome Institute"/>
            <person name="Copeland A."/>
            <person name="Lucas S."/>
            <person name="Lapidus A."/>
            <person name="Barry K."/>
            <person name="Detter J.C."/>
            <person name="Glavina del Rio T."/>
            <person name="Hammon N."/>
            <person name="Israni S."/>
            <person name="Pitluck S."/>
            <person name="Goltsman E.G."/>
            <person name="Martinez M."/>
            <person name="Schmutz J."/>
            <person name="Larimer F."/>
            <person name="Land M."/>
            <person name="Hauser L."/>
            <person name="Kyrpides N."/>
            <person name="Kim E."/>
            <person name="Boone D.R."/>
            <person name="Brockman F."/>
            <person name="Culley D."/>
            <person name="Ferry J."/>
            <person name="Gunsalus R."/>
            <person name="McInerney M.J."/>
            <person name="Morrison M."/>
            <person name="Plugge C."/>
            <person name="Rohlin L."/>
            <person name="Scholten J."/>
            <person name="Sieber J."/>
            <person name="Stams A.J.M."/>
            <person name="Worm P."/>
            <person name="Henstra A.M."/>
            <person name="Richardson P."/>
        </authorList>
    </citation>
    <scope>NUCLEOTIDE SEQUENCE [LARGE SCALE GENOMIC DNA]</scope>
    <source>
        <strain evidence="2">DSM 10017 / MPOB</strain>
    </source>
</reference>
<evidence type="ECO:0000313" key="2">
    <source>
        <dbReference type="Proteomes" id="UP000001784"/>
    </source>
</evidence>
<dbReference type="Pfam" id="PF18908">
    <property type="entry name" value="DUF5663"/>
    <property type="match status" value="1"/>
</dbReference>
<keyword evidence="2" id="KW-1185">Reference proteome</keyword>
<dbReference type="Proteomes" id="UP000001784">
    <property type="component" value="Chromosome"/>
</dbReference>
<dbReference type="EMBL" id="CP000478">
    <property type="protein sequence ID" value="ABK16750.1"/>
    <property type="molecule type" value="Genomic_DNA"/>
</dbReference>
<name>A0LH48_SYNFM</name>
<organism evidence="1 2">
    <name type="scientific">Syntrophobacter fumaroxidans (strain DSM 10017 / MPOB)</name>
    <dbReference type="NCBI Taxonomy" id="335543"/>
    <lineage>
        <taxon>Bacteria</taxon>
        <taxon>Pseudomonadati</taxon>
        <taxon>Thermodesulfobacteriota</taxon>
        <taxon>Syntrophobacteria</taxon>
        <taxon>Syntrophobacterales</taxon>
        <taxon>Syntrophobacteraceae</taxon>
        <taxon>Syntrophobacter</taxon>
    </lineage>
</organism>